<protein>
    <submittedName>
        <fullName evidence="4">Arginine ABC transporter ATP-binding protein</fullName>
    </submittedName>
</protein>
<organism evidence="4 5">
    <name type="scientific">Uabimicrobium amorphum</name>
    <dbReference type="NCBI Taxonomy" id="2596890"/>
    <lineage>
        <taxon>Bacteria</taxon>
        <taxon>Pseudomonadati</taxon>
        <taxon>Planctomycetota</taxon>
        <taxon>Candidatus Uabimicrobiia</taxon>
        <taxon>Candidatus Uabimicrobiales</taxon>
        <taxon>Candidatus Uabimicrobiaceae</taxon>
        <taxon>Candidatus Uabimicrobium</taxon>
    </lineage>
</organism>
<dbReference type="OrthoDB" id="1119394at2"/>
<dbReference type="Gene3D" id="3.40.50.300">
    <property type="entry name" value="P-loop containing nucleotide triphosphate hydrolases"/>
    <property type="match status" value="1"/>
</dbReference>
<dbReference type="InterPro" id="IPR027417">
    <property type="entry name" value="P-loop_NTPase"/>
</dbReference>
<evidence type="ECO:0000259" key="3">
    <source>
        <dbReference type="PROSITE" id="PS50893"/>
    </source>
</evidence>
<dbReference type="PANTHER" id="PTHR43850:SF2">
    <property type="entry name" value="ABC TRANSPORTER ATP-BINDING PROTEIN MA_4021-RELATED"/>
    <property type="match status" value="1"/>
</dbReference>
<name>A0A5S9IK25_UABAM</name>
<keyword evidence="1" id="KW-0547">Nucleotide-binding</keyword>
<accession>A0A5S9IK25</accession>
<dbReference type="GO" id="GO:0005524">
    <property type="term" value="F:ATP binding"/>
    <property type="evidence" value="ECO:0007669"/>
    <property type="project" value="UniProtKB-KW"/>
</dbReference>
<dbReference type="AlphaFoldDB" id="A0A5S9IK25"/>
<dbReference type="SMART" id="SM00382">
    <property type="entry name" value="AAA"/>
    <property type="match status" value="1"/>
</dbReference>
<keyword evidence="2 4" id="KW-0067">ATP-binding</keyword>
<dbReference type="Pfam" id="PF00005">
    <property type="entry name" value="ABC_tran"/>
    <property type="match status" value="1"/>
</dbReference>
<proteinExistence type="predicted"/>
<dbReference type="EMBL" id="AP019860">
    <property type="protein sequence ID" value="BBM82906.1"/>
    <property type="molecule type" value="Genomic_DNA"/>
</dbReference>
<dbReference type="InterPro" id="IPR003593">
    <property type="entry name" value="AAA+_ATPase"/>
</dbReference>
<dbReference type="Proteomes" id="UP000326354">
    <property type="component" value="Chromosome"/>
</dbReference>
<dbReference type="SUPFAM" id="SSF52540">
    <property type="entry name" value="P-loop containing nucleoside triphosphate hydrolases"/>
    <property type="match status" value="1"/>
</dbReference>
<dbReference type="PROSITE" id="PS50893">
    <property type="entry name" value="ABC_TRANSPORTER_2"/>
    <property type="match status" value="1"/>
</dbReference>
<evidence type="ECO:0000256" key="2">
    <source>
        <dbReference type="ARBA" id="ARBA00022840"/>
    </source>
</evidence>
<evidence type="ECO:0000256" key="1">
    <source>
        <dbReference type="ARBA" id="ARBA00022741"/>
    </source>
</evidence>
<dbReference type="CDD" id="cd00267">
    <property type="entry name" value="ABC_ATPase"/>
    <property type="match status" value="1"/>
</dbReference>
<evidence type="ECO:0000313" key="4">
    <source>
        <dbReference type="EMBL" id="BBM82906.1"/>
    </source>
</evidence>
<reference evidence="4 5" key="1">
    <citation type="submission" date="2019-08" db="EMBL/GenBank/DDBJ databases">
        <title>Complete genome sequence of Candidatus Uab amorphum.</title>
        <authorList>
            <person name="Shiratori T."/>
            <person name="Suzuki S."/>
            <person name="Kakizawa Y."/>
            <person name="Ishida K."/>
        </authorList>
    </citation>
    <scope>NUCLEOTIDE SEQUENCE [LARGE SCALE GENOMIC DNA]</scope>
    <source>
        <strain evidence="4 5">SRT547</strain>
    </source>
</reference>
<dbReference type="InterPro" id="IPR003439">
    <property type="entry name" value="ABC_transporter-like_ATP-bd"/>
</dbReference>
<dbReference type="KEGG" id="uam:UABAM_01249"/>
<dbReference type="PANTHER" id="PTHR43850">
    <property type="entry name" value="ABC TRANSPORTER ATP-BINDING PROTEIN MA_4021-RELATED"/>
    <property type="match status" value="1"/>
</dbReference>
<gene>
    <name evidence="4" type="ORF">UABAM_01249</name>
</gene>
<feature type="domain" description="ABC transporter" evidence="3">
    <location>
        <begin position="2"/>
        <end position="224"/>
    </location>
</feature>
<dbReference type="GO" id="GO:0016887">
    <property type="term" value="F:ATP hydrolysis activity"/>
    <property type="evidence" value="ECO:0007669"/>
    <property type="project" value="InterPro"/>
</dbReference>
<dbReference type="RefSeq" id="WP_151967132.1">
    <property type="nucleotide sequence ID" value="NZ_AP019860.1"/>
</dbReference>
<sequence length="228" mass="26095">MISAKNLSVGYGEKTILEHISFAIPEKSTTVIMGPGGSGKTTILKMLIGTSIDEELWYTGEFNYPTTPPFFCPQNKSFHPKGSLCEILQEHYPKAKSDNFLHSVWRSFPDVFASLKKIQKTPLCELPLGTAKLAYLSIALGNKYPYVILDEPERYLKFEEQQLLIKKIAEVKTEKTLVITTHNQRFSREVADFVMLFVYGELIECADRDSFFLHPKHDRTKQYLRYGS</sequence>
<keyword evidence="5" id="KW-1185">Reference proteome</keyword>
<evidence type="ECO:0000313" key="5">
    <source>
        <dbReference type="Proteomes" id="UP000326354"/>
    </source>
</evidence>